<feature type="transmembrane region" description="Helical" evidence="1">
    <location>
        <begin position="169"/>
        <end position="186"/>
    </location>
</feature>
<evidence type="ECO:0000259" key="2">
    <source>
        <dbReference type="Pfam" id="PF02517"/>
    </source>
</evidence>
<dbReference type="GO" id="GO:0004175">
    <property type="term" value="F:endopeptidase activity"/>
    <property type="evidence" value="ECO:0007669"/>
    <property type="project" value="UniProtKB-ARBA"/>
</dbReference>
<feature type="transmembrane region" description="Helical" evidence="1">
    <location>
        <begin position="15"/>
        <end position="36"/>
    </location>
</feature>
<dbReference type="GO" id="GO:0080120">
    <property type="term" value="P:CAAX-box protein maturation"/>
    <property type="evidence" value="ECO:0007669"/>
    <property type="project" value="UniProtKB-ARBA"/>
</dbReference>
<dbReference type="Proteomes" id="UP000317557">
    <property type="component" value="Unassembled WGS sequence"/>
</dbReference>
<proteinExistence type="predicted"/>
<evidence type="ECO:0000313" key="3">
    <source>
        <dbReference type="EMBL" id="SMO86919.1"/>
    </source>
</evidence>
<keyword evidence="1" id="KW-1133">Transmembrane helix</keyword>
<gene>
    <name evidence="3" type="ORF">SAMN06265219_113105</name>
</gene>
<evidence type="ECO:0000313" key="4">
    <source>
        <dbReference type="Proteomes" id="UP000317557"/>
    </source>
</evidence>
<dbReference type="Pfam" id="PF02517">
    <property type="entry name" value="Rce1-like"/>
    <property type="match status" value="1"/>
</dbReference>
<dbReference type="InterPro" id="IPR003675">
    <property type="entry name" value="Rce1/LyrA-like_dom"/>
</dbReference>
<organism evidence="3 4">
    <name type="scientific">Gracilimonas mengyeensis</name>
    <dbReference type="NCBI Taxonomy" id="1302730"/>
    <lineage>
        <taxon>Bacteria</taxon>
        <taxon>Pseudomonadati</taxon>
        <taxon>Balneolota</taxon>
        <taxon>Balneolia</taxon>
        <taxon>Balneolales</taxon>
        <taxon>Balneolaceae</taxon>
        <taxon>Gracilimonas</taxon>
    </lineage>
</organism>
<feature type="transmembrane region" description="Helical" evidence="1">
    <location>
        <begin position="129"/>
        <end position="148"/>
    </location>
</feature>
<name>A0A521ESM0_9BACT</name>
<feature type="domain" description="CAAX prenyl protease 2/Lysostaphin resistance protein A-like" evidence="2">
    <location>
        <begin position="134"/>
        <end position="227"/>
    </location>
</feature>
<dbReference type="OrthoDB" id="2966462at2"/>
<keyword evidence="1" id="KW-0812">Transmembrane</keyword>
<evidence type="ECO:0000256" key="1">
    <source>
        <dbReference type="SAM" id="Phobius"/>
    </source>
</evidence>
<accession>A0A521ESM0</accession>
<dbReference type="AlphaFoldDB" id="A0A521ESM0"/>
<feature type="transmembrane region" description="Helical" evidence="1">
    <location>
        <begin position="219"/>
        <end position="237"/>
    </location>
</feature>
<reference evidence="3 4" key="1">
    <citation type="submission" date="2017-05" db="EMBL/GenBank/DDBJ databases">
        <authorList>
            <person name="Varghese N."/>
            <person name="Submissions S."/>
        </authorList>
    </citation>
    <scope>NUCLEOTIDE SEQUENCE [LARGE SCALE GENOMIC DNA]</scope>
    <source>
        <strain evidence="3 4">DSM 21985</strain>
    </source>
</reference>
<feature type="transmembrane region" description="Helical" evidence="1">
    <location>
        <begin position="48"/>
        <end position="69"/>
    </location>
</feature>
<protein>
    <recommendedName>
        <fullName evidence="2">CAAX prenyl protease 2/Lysostaphin resistance protein A-like domain-containing protein</fullName>
    </recommendedName>
</protein>
<keyword evidence="4" id="KW-1185">Reference proteome</keyword>
<feature type="transmembrane region" description="Helical" evidence="1">
    <location>
        <begin position="90"/>
        <end position="109"/>
    </location>
</feature>
<dbReference type="RefSeq" id="WP_142455400.1">
    <property type="nucleotide sequence ID" value="NZ_FXTP01000013.1"/>
</dbReference>
<sequence length="239" mass="26147">MTHKGKNGVSKKKTLLVFIPTIIAGFILFALPNLFFGITKINGGLTGINLLIIALVQLTTVGILLYYSLKILNKDFLYIGLSKKHWQADSLLGIITGLGWTALQFGVIIPNTGGAERADITQMVSMYDGSFLGLFSFIALGVIGGGITEENFNRGYFINVLKDLFENPNTGVWVAAVLSIVFFAAGHLPSDALGWFDILVPTIAYTALFLYTKRLTASIVAHGIYNMSAIILTYYIYYL</sequence>
<keyword evidence="1" id="KW-0472">Membrane</keyword>
<dbReference type="EMBL" id="FXTP01000013">
    <property type="protein sequence ID" value="SMO86919.1"/>
    <property type="molecule type" value="Genomic_DNA"/>
</dbReference>
<feature type="transmembrane region" description="Helical" evidence="1">
    <location>
        <begin position="192"/>
        <end position="212"/>
    </location>
</feature>